<evidence type="ECO:0000256" key="2">
    <source>
        <dbReference type="ARBA" id="ARBA00022771"/>
    </source>
</evidence>
<keyword evidence="2 4" id="KW-0863">Zinc-finger</keyword>
<dbReference type="AlphaFoldDB" id="A0A7J6LY82"/>
<dbReference type="OrthoDB" id="10333116at2759"/>
<organism evidence="7 8">
    <name type="scientific">Perkinsus chesapeaki</name>
    <name type="common">Clam parasite</name>
    <name type="synonym">Perkinsus andrewsi</name>
    <dbReference type="NCBI Taxonomy" id="330153"/>
    <lineage>
        <taxon>Eukaryota</taxon>
        <taxon>Sar</taxon>
        <taxon>Alveolata</taxon>
        <taxon>Perkinsozoa</taxon>
        <taxon>Perkinsea</taxon>
        <taxon>Perkinsida</taxon>
        <taxon>Perkinsidae</taxon>
        <taxon>Perkinsus</taxon>
    </lineage>
</organism>
<keyword evidence="8" id="KW-1185">Reference proteome</keyword>
<dbReference type="EMBL" id="JAAPAO010000296">
    <property type="protein sequence ID" value="KAF4664126.1"/>
    <property type="molecule type" value="Genomic_DNA"/>
</dbReference>
<feature type="compositionally biased region" description="Low complexity" evidence="5">
    <location>
        <begin position="41"/>
        <end position="69"/>
    </location>
</feature>
<dbReference type="Gene3D" id="4.10.1000.10">
    <property type="entry name" value="Zinc finger, CCCH-type"/>
    <property type="match status" value="1"/>
</dbReference>
<reference evidence="7 8" key="1">
    <citation type="submission" date="2020-04" db="EMBL/GenBank/DDBJ databases">
        <title>Perkinsus chesapeaki whole genome sequence.</title>
        <authorList>
            <person name="Bogema D.R."/>
        </authorList>
    </citation>
    <scope>NUCLEOTIDE SEQUENCE [LARGE SCALE GENOMIC DNA]</scope>
    <source>
        <strain evidence="7">ATCC PRA-425</strain>
    </source>
</reference>
<feature type="region of interest" description="Disordered" evidence="5">
    <location>
        <begin position="37"/>
        <end position="79"/>
    </location>
</feature>
<name>A0A7J6LY82_PERCH</name>
<gene>
    <name evidence="7" type="ORF">FOL47_005291</name>
</gene>
<protein>
    <recommendedName>
        <fullName evidence="6">C3H1-type domain-containing protein</fullName>
    </recommendedName>
</protein>
<dbReference type="GO" id="GO:0008270">
    <property type="term" value="F:zinc ion binding"/>
    <property type="evidence" value="ECO:0007669"/>
    <property type="project" value="UniProtKB-KW"/>
</dbReference>
<evidence type="ECO:0000256" key="3">
    <source>
        <dbReference type="ARBA" id="ARBA00022833"/>
    </source>
</evidence>
<feature type="zinc finger region" description="C3H1-type" evidence="4">
    <location>
        <begin position="97"/>
        <end position="126"/>
    </location>
</feature>
<proteinExistence type="predicted"/>
<keyword evidence="3 4" id="KW-0862">Zinc</keyword>
<evidence type="ECO:0000313" key="8">
    <source>
        <dbReference type="Proteomes" id="UP000591131"/>
    </source>
</evidence>
<comment type="caution">
    <text evidence="7">The sequence shown here is derived from an EMBL/GenBank/DDBJ whole genome shotgun (WGS) entry which is preliminary data.</text>
</comment>
<evidence type="ECO:0000256" key="4">
    <source>
        <dbReference type="PROSITE-ProRule" id="PRU00723"/>
    </source>
</evidence>
<evidence type="ECO:0000256" key="1">
    <source>
        <dbReference type="ARBA" id="ARBA00022723"/>
    </source>
</evidence>
<sequence>MLNDFCNVWDSLSQRMSVPLDDISRYPYTGPTSNFLDGKATSTITSPSSTTPLCSKQTESSQPSSSPSVKESKKCSRGKKRRQRQRDACSCSDFKGAYKTELCRCVVEGTMCRFGAQRCKWAHSLEELIEHRNMAKDHEDSALYKEVTNAIVPIPRDSLHRQLRRRSYSLPEPAHIRCLLPSSIWVELLTCDDSHLLYPFCE</sequence>
<dbReference type="InterPro" id="IPR036855">
    <property type="entry name" value="Znf_CCCH_sf"/>
</dbReference>
<feature type="domain" description="C3H1-type" evidence="6">
    <location>
        <begin position="97"/>
        <end position="126"/>
    </location>
</feature>
<keyword evidence="1 4" id="KW-0479">Metal-binding</keyword>
<accession>A0A7J6LY82</accession>
<dbReference type="InterPro" id="IPR000571">
    <property type="entry name" value="Znf_CCCH"/>
</dbReference>
<dbReference type="SUPFAM" id="SSF90229">
    <property type="entry name" value="CCCH zinc finger"/>
    <property type="match status" value="1"/>
</dbReference>
<dbReference type="Proteomes" id="UP000591131">
    <property type="component" value="Unassembled WGS sequence"/>
</dbReference>
<evidence type="ECO:0000259" key="6">
    <source>
        <dbReference type="PROSITE" id="PS50103"/>
    </source>
</evidence>
<evidence type="ECO:0000313" key="7">
    <source>
        <dbReference type="EMBL" id="KAF4664126.1"/>
    </source>
</evidence>
<dbReference type="PROSITE" id="PS50103">
    <property type="entry name" value="ZF_C3H1"/>
    <property type="match status" value="1"/>
</dbReference>
<evidence type="ECO:0000256" key="5">
    <source>
        <dbReference type="SAM" id="MobiDB-lite"/>
    </source>
</evidence>